<evidence type="ECO:0000313" key="2">
    <source>
        <dbReference type="EMBL" id="KAF3498156.1"/>
    </source>
</evidence>
<proteinExistence type="predicted"/>
<keyword evidence="1" id="KW-0472">Membrane</keyword>
<accession>A0ABQ7AL82</accession>
<name>A0ABQ7AL82_BRACR</name>
<keyword evidence="1" id="KW-0812">Transmembrane</keyword>
<dbReference type="Proteomes" id="UP000266723">
    <property type="component" value="Unassembled WGS sequence"/>
</dbReference>
<organism evidence="2 3">
    <name type="scientific">Brassica cretica</name>
    <name type="common">Mustard</name>
    <dbReference type="NCBI Taxonomy" id="69181"/>
    <lineage>
        <taxon>Eukaryota</taxon>
        <taxon>Viridiplantae</taxon>
        <taxon>Streptophyta</taxon>
        <taxon>Embryophyta</taxon>
        <taxon>Tracheophyta</taxon>
        <taxon>Spermatophyta</taxon>
        <taxon>Magnoliopsida</taxon>
        <taxon>eudicotyledons</taxon>
        <taxon>Gunneridae</taxon>
        <taxon>Pentapetalae</taxon>
        <taxon>rosids</taxon>
        <taxon>malvids</taxon>
        <taxon>Brassicales</taxon>
        <taxon>Brassicaceae</taxon>
        <taxon>Brassiceae</taxon>
        <taxon>Brassica</taxon>
    </lineage>
</organism>
<evidence type="ECO:0000313" key="3">
    <source>
        <dbReference type="Proteomes" id="UP000266723"/>
    </source>
</evidence>
<feature type="transmembrane region" description="Helical" evidence="1">
    <location>
        <begin position="7"/>
        <end position="28"/>
    </location>
</feature>
<reference evidence="2 3" key="1">
    <citation type="journal article" date="2020" name="BMC Genomics">
        <title>Intraspecific diversification of the crop wild relative Brassica cretica Lam. using demographic model selection.</title>
        <authorList>
            <person name="Kioukis A."/>
            <person name="Michalopoulou V.A."/>
            <person name="Briers L."/>
            <person name="Pirintsos S."/>
            <person name="Studholme D.J."/>
            <person name="Pavlidis P."/>
            <person name="Sarris P.F."/>
        </authorList>
    </citation>
    <scope>NUCLEOTIDE SEQUENCE [LARGE SCALE GENOMIC DNA]</scope>
    <source>
        <strain evidence="3">cv. PFS-1207/04</strain>
    </source>
</reference>
<sequence length="211" mass="23833">MSEIHRWFSLGLFVDSVTLLVNYVALWLSSSILSADYNQKDEQWFDFFSQKERRHHTAKLSDLSVREGIKKEPKQVAGETHSFFTRKNFNVKSRYSRRNRRDQEGTEAALLTLYMDYNPYTRGYNFSDLLQSQTGFGSSEAPGFGTQQNPDCNLGAETPVASNAHALRASCYKWTPYGDSITGHLIGSAIISTDVKSFRCKHPSSATCPPP</sequence>
<evidence type="ECO:0000256" key="1">
    <source>
        <dbReference type="SAM" id="Phobius"/>
    </source>
</evidence>
<dbReference type="EMBL" id="QGKV02002055">
    <property type="protein sequence ID" value="KAF3498156.1"/>
    <property type="molecule type" value="Genomic_DNA"/>
</dbReference>
<keyword evidence="3" id="KW-1185">Reference proteome</keyword>
<protein>
    <submittedName>
        <fullName evidence="2">Uncharacterized protein</fullName>
    </submittedName>
</protein>
<gene>
    <name evidence="2" type="ORF">DY000_02053974</name>
</gene>
<comment type="caution">
    <text evidence="2">The sequence shown here is derived from an EMBL/GenBank/DDBJ whole genome shotgun (WGS) entry which is preliminary data.</text>
</comment>
<keyword evidence="1" id="KW-1133">Transmembrane helix</keyword>